<feature type="compositionally biased region" description="Basic and acidic residues" evidence="2">
    <location>
        <begin position="347"/>
        <end position="357"/>
    </location>
</feature>
<dbReference type="PANTHER" id="PTHR48081:SF8">
    <property type="entry name" value="ALPHA_BETA HYDROLASE FOLD-3 DOMAIN-CONTAINING PROTEIN-RELATED"/>
    <property type="match status" value="1"/>
</dbReference>
<feature type="region of interest" description="Disordered" evidence="2">
    <location>
        <begin position="304"/>
        <end position="403"/>
    </location>
</feature>
<dbReference type="AlphaFoldDB" id="A0A1Q5Q6D8"/>
<dbReference type="SUPFAM" id="SSF53474">
    <property type="entry name" value="alpha/beta-Hydrolases"/>
    <property type="match status" value="1"/>
</dbReference>
<dbReference type="Gene3D" id="3.40.50.150">
    <property type="entry name" value="Vaccinia Virus protein VP39"/>
    <property type="match status" value="1"/>
</dbReference>
<keyword evidence="5" id="KW-1185">Reference proteome</keyword>
<dbReference type="InterPro" id="IPR029063">
    <property type="entry name" value="SAM-dependent_MTases_sf"/>
</dbReference>
<accession>A0A1Q5Q6D8</accession>
<dbReference type="GeneID" id="31009031"/>
<dbReference type="InterPro" id="IPR050300">
    <property type="entry name" value="GDXG_lipolytic_enzyme"/>
</dbReference>
<keyword evidence="1" id="KW-0378">Hydrolase</keyword>
<comment type="caution">
    <text evidence="4">The sequence shown here is derived from an EMBL/GenBank/DDBJ whole genome shotgun (WGS) entry which is preliminary data.</text>
</comment>
<dbReference type="OrthoDB" id="408631at2759"/>
<dbReference type="SUPFAM" id="SSF53335">
    <property type="entry name" value="S-adenosyl-L-methionine-dependent methyltransferases"/>
    <property type="match status" value="1"/>
</dbReference>
<evidence type="ECO:0000259" key="3">
    <source>
        <dbReference type="Pfam" id="PF07859"/>
    </source>
</evidence>
<dbReference type="GO" id="GO:0016787">
    <property type="term" value="F:hydrolase activity"/>
    <property type="evidence" value="ECO:0007669"/>
    <property type="project" value="UniProtKB-KW"/>
</dbReference>
<dbReference type="InterPro" id="IPR029058">
    <property type="entry name" value="AB_hydrolase_fold"/>
</dbReference>
<organism evidence="4 5">
    <name type="scientific">Talaromyces atroroseus</name>
    <dbReference type="NCBI Taxonomy" id="1441469"/>
    <lineage>
        <taxon>Eukaryota</taxon>
        <taxon>Fungi</taxon>
        <taxon>Dikarya</taxon>
        <taxon>Ascomycota</taxon>
        <taxon>Pezizomycotina</taxon>
        <taxon>Eurotiomycetes</taxon>
        <taxon>Eurotiomycetidae</taxon>
        <taxon>Eurotiales</taxon>
        <taxon>Trichocomaceae</taxon>
        <taxon>Talaromyces</taxon>
        <taxon>Talaromyces sect. Trachyspermi</taxon>
    </lineage>
</organism>
<feature type="domain" description="Alpha/beta hydrolase fold-3" evidence="3">
    <location>
        <begin position="52"/>
        <end position="264"/>
    </location>
</feature>
<feature type="compositionally biased region" description="Acidic residues" evidence="2">
    <location>
        <begin position="372"/>
        <end position="394"/>
    </location>
</feature>
<dbReference type="Pfam" id="PF07859">
    <property type="entry name" value="Abhydrolase_3"/>
    <property type="match status" value="1"/>
</dbReference>
<dbReference type="EMBL" id="LFMY01000021">
    <property type="protein sequence ID" value="OKL55418.1"/>
    <property type="molecule type" value="Genomic_DNA"/>
</dbReference>
<dbReference type="Pfam" id="PF13489">
    <property type="entry name" value="Methyltransf_23"/>
    <property type="match status" value="1"/>
</dbReference>
<name>A0A1Q5Q6D8_TALAT</name>
<dbReference type="STRING" id="1441469.A0A1Q5Q6D8"/>
<gene>
    <name evidence="4" type="ORF">UA08_09275</name>
</gene>
<evidence type="ECO:0000313" key="4">
    <source>
        <dbReference type="EMBL" id="OKL55418.1"/>
    </source>
</evidence>
<dbReference type="InterPro" id="IPR013094">
    <property type="entry name" value="AB_hydrolase_3"/>
</dbReference>
<evidence type="ECO:0000256" key="1">
    <source>
        <dbReference type="ARBA" id="ARBA00022801"/>
    </source>
</evidence>
<proteinExistence type="predicted"/>
<dbReference type="CDD" id="cd02440">
    <property type="entry name" value="AdoMet_MTases"/>
    <property type="match status" value="1"/>
</dbReference>
<sequence>MAEQYNTLGAALVEQWGPPSDAVQAYDEEINEHVTIRIYAPACQKKALPVGVYYHGGGYMAGSPALEDPICRIISEQTPCIIVSVDYRLAPKYKLPTGIDDGYDAFLWAYENASKLNGNPFAYFAIGGSAGGGIALSVTEKLIRNGKRSLIQGVVALNPITSHMDNPPAKYKDIYKSYSENASNVPLIDRHCMDVSFGNSGVQPDDSLVFVTLSSNLSSFPPVYIATCEKDILRDDGVVLEHLLQDAGVKVKREHYARFPHYFFVFPSVKASLTFILNAVQGIKFVLNPDIMPSPQRTTEHLLGEHTSTNRESAVANEADSSKKRDHITNTSHDAGYDQTSSNRTGIDSDTRLDTPHPDSIPNPAPTQPDTEFADEEEQDEQPEEDDPFGLDDTDSTRTASTASITSSITRYRWENGRRYHAYKDGVYWGPNDEQAAEHLDIAHHLFLLSFDNKLHLAPIGKNPQRVLDIGTGTGIWAMDFADQYPSAQIIGTDLSPIQPTWVQPNLKFEIDDAEDEWMWQRDSFDYVHVRCMFGCIADWPRFYQQALRHLKPGGYFEQIEFAPGFKSDDGSLDPNSPYGTWHDIGVEVGRKMGRSFETMYEMADMISDAGFTNIHEKRYKWPIGTWKRSRADKVLGAWVRFHIEQGLENWSMAVLTRFMGWSRERVLLEIALVKQDLKRDDIHGYHEMRVVYGQKPRD</sequence>
<reference evidence="4 5" key="1">
    <citation type="submission" date="2015-06" db="EMBL/GenBank/DDBJ databases">
        <title>Talaromyces atroroseus IBT 11181 draft genome.</title>
        <authorList>
            <person name="Rasmussen K.B."/>
            <person name="Rasmussen S."/>
            <person name="Petersen B."/>
            <person name="Sicheritz-Ponten T."/>
            <person name="Mortensen U.H."/>
            <person name="Thrane U."/>
        </authorList>
    </citation>
    <scope>NUCLEOTIDE SEQUENCE [LARGE SCALE GENOMIC DNA]</scope>
    <source>
        <strain evidence="4 5">IBT 11181</strain>
    </source>
</reference>
<evidence type="ECO:0000256" key="2">
    <source>
        <dbReference type="SAM" id="MobiDB-lite"/>
    </source>
</evidence>
<dbReference type="Gene3D" id="3.40.50.1820">
    <property type="entry name" value="alpha/beta hydrolase"/>
    <property type="match status" value="1"/>
</dbReference>
<feature type="compositionally biased region" description="Polar residues" evidence="2">
    <location>
        <begin position="329"/>
        <end position="346"/>
    </location>
</feature>
<evidence type="ECO:0000313" key="5">
    <source>
        <dbReference type="Proteomes" id="UP000214365"/>
    </source>
</evidence>
<protein>
    <recommendedName>
        <fullName evidence="3">Alpha/beta hydrolase fold-3 domain-containing protein</fullName>
    </recommendedName>
</protein>
<dbReference type="Proteomes" id="UP000214365">
    <property type="component" value="Unassembled WGS sequence"/>
</dbReference>
<dbReference type="RefSeq" id="XP_020115539.1">
    <property type="nucleotide sequence ID" value="XM_020265200.1"/>
</dbReference>
<dbReference type="PANTHER" id="PTHR48081">
    <property type="entry name" value="AB HYDROLASE SUPERFAMILY PROTEIN C4A8.06C"/>
    <property type="match status" value="1"/>
</dbReference>